<dbReference type="RefSeq" id="WP_013023427.1">
    <property type="nucleotide sequence ID" value="NC_013949.1"/>
</dbReference>
<dbReference type="EMBL" id="FN555004">
    <property type="protein sequence ID" value="CBG40357.1"/>
    <property type="molecule type" value="Genomic_DNA"/>
</dbReference>
<organism evidence="1 2">
    <name type="scientific">Helicobacter mustelae (strain ATCC 43772 / CCUG 25715 / CIP 103759 / LMG 18044 / NCTC 12198 / R85-136P)</name>
    <name type="common">Campylobacter mustelae</name>
    <dbReference type="NCBI Taxonomy" id="679897"/>
    <lineage>
        <taxon>Bacteria</taxon>
        <taxon>Pseudomonadati</taxon>
        <taxon>Campylobacterota</taxon>
        <taxon>Epsilonproteobacteria</taxon>
        <taxon>Campylobacterales</taxon>
        <taxon>Helicobacteraceae</taxon>
        <taxon>Helicobacter</taxon>
    </lineage>
</organism>
<evidence type="ECO:0008006" key="3">
    <source>
        <dbReference type="Google" id="ProtNLM"/>
    </source>
</evidence>
<name>D3UIN2_HELM1</name>
<dbReference type="AlphaFoldDB" id="D3UIN2"/>
<gene>
    <name evidence="1" type="ordered locus">HMU11020</name>
</gene>
<sequence length="132" mass="15407">MKICIMCESTLLQSALEYYLQEYLCPYQEAEFIISDISLNIQKPICFIQNDSNTHIKKPFTPVSLFRNLQEFYHSEIKKTTIDANAIIPAELLNIKDPQLQTKINSILQEFSKKIYQTLNTNPQNEKTTEKK</sequence>
<protein>
    <recommendedName>
        <fullName evidence="3">JHP0747 family</fullName>
    </recommendedName>
</protein>
<evidence type="ECO:0000313" key="1">
    <source>
        <dbReference type="EMBL" id="CBG40357.1"/>
    </source>
</evidence>
<accession>D3UIN2</accession>
<reference evidence="1 2" key="1">
    <citation type="journal article" date="2010" name="BMC Genomics">
        <title>Comparative genomics and proteomics of Helicobacter mustelae, an ulcerogenic and carcinogenic gastric pathogen.</title>
        <authorList>
            <person name="O'Toole P.W."/>
            <person name="Snelling W.J."/>
            <person name="Canchaya C."/>
            <person name="Forde B.M."/>
            <person name="Hardie K.R."/>
            <person name="Josenhans C."/>
            <person name="Graham R.L.J."/>
            <person name="McMullan G."/>
            <person name="Parkhill J."/>
            <person name="Belda E."/>
            <person name="Bentley S.D."/>
        </authorList>
    </citation>
    <scope>NUCLEOTIDE SEQUENCE [LARGE SCALE GENOMIC DNA]</scope>
    <source>
        <strain evidence="2">ATCC 43772 / LMG 18044 / NCTC 12198 / 12198</strain>
    </source>
</reference>
<keyword evidence="2" id="KW-1185">Reference proteome</keyword>
<evidence type="ECO:0000313" key="2">
    <source>
        <dbReference type="Proteomes" id="UP000001522"/>
    </source>
</evidence>
<dbReference type="HOGENOM" id="CLU_142163_1_0_7"/>
<dbReference type="Proteomes" id="UP000001522">
    <property type="component" value="Chromosome"/>
</dbReference>
<dbReference type="STRING" id="679897.HMU11020"/>
<proteinExistence type="predicted"/>
<dbReference type="KEGG" id="hms:HMU11020"/>